<evidence type="ECO:0000313" key="2">
    <source>
        <dbReference type="Proteomes" id="UP001165960"/>
    </source>
</evidence>
<sequence>MSKDSSIFPTVLVTVRSPLGKVKVLKLLDTGTDANFIKKDVTDTLGLPFYGSLDVKVRNGTYTDASSITQPVTFDLEGSPFCVKYNFTPNLSYSFIRGFPWLKECFLYFDHINNRVTLTCNNVLCSSPLNTDLSLSSPAFF</sequence>
<dbReference type="EMBL" id="QTSX02005906">
    <property type="protein sequence ID" value="KAJ9056589.1"/>
    <property type="molecule type" value="Genomic_DNA"/>
</dbReference>
<accession>A0ACC2S2H0</accession>
<organism evidence="1 2">
    <name type="scientific">Entomophthora muscae</name>
    <dbReference type="NCBI Taxonomy" id="34485"/>
    <lineage>
        <taxon>Eukaryota</taxon>
        <taxon>Fungi</taxon>
        <taxon>Fungi incertae sedis</taxon>
        <taxon>Zoopagomycota</taxon>
        <taxon>Entomophthoromycotina</taxon>
        <taxon>Entomophthoromycetes</taxon>
        <taxon>Entomophthorales</taxon>
        <taxon>Entomophthoraceae</taxon>
        <taxon>Entomophthora</taxon>
    </lineage>
</organism>
<protein>
    <submittedName>
        <fullName evidence="1">Uncharacterized protein</fullName>
    </submittedName>
</protein>
<name>A0ACC2S2H0_9FUNG</name>
<keyword evidence="2" id="KW-1185">Reference proteome</keyword>
<evidence type="ECO:0000313" key="1">
    <source>
        <dbReference type="EMBL" id="KAJ9056589.1"/>
    </source>
</evidence>
<proteinExistence type="predicted"/>
<dbReference type="Proteomes" id="UP001165960">
    <property type="component" value="Unassembled WGS sequence"/>
</dbReference>
<comment type="caution">
    <text evidence="1">The sequence shown here is derived from an EMBL/GenBank/DDBJ whole genome shotgun (WGS) entry which is preliminary data.</text>
</comment>
<reference evidence="1" key="1">
    <citation type="submission" date="2022-04" db="EMBL/GenBank/DDBJ databases">
        <title>Genome of the entomopathogenic fungus Entomophthora muscae.</title>
        <authorList>
            <person name="Elya C."/>
            <person name="Lovett B.R."/>
            <person name="Lee E."/>
            <person name="Macias A.M."/>
            <person name="Hajek A.E."/>
            <person name="De Bivort B.L."/>
            <person name="Kasson M.T."/>
            <person name="De Fine Licht H.H."/>
            <person name="Stajich J.E."/>
        </authorList>
    </citation>
    <scope>NUCLEOTIDE SEQUENCE</scope>
    <source>
        <strain evidence="1">Berkeley</strain>
    </source>
</reference>
<gene>
    <name evidence="1" type="ORF">DSO57_1031461</name>
</gene>